<evidence type="ECO:0000259" key="1">
    <source>
        <dbReference type="Pfam" id="PF01370"/>
    </source>
</evidence>
<protein>
    <recommendedName>
        <fullName evidence="1">NAD-dependent epimerase/dehydratase domain-containing protein</fullName>
    </recommendedName>
</protein>
<dbReference type="InterPro" id="IPR036291">
    <property type="entry name" value="NAD(P)-bd_dom_sf"/>
</dbReference>
<evidence type="ECO:0000313" key="2">
    <source>
        <dbReference type="EMBL" id="CAD9225149.1"/>
    </source>
</evidence>
<dbReference type="AlphaFoldDB" id="A0A7S1T9C8"/>
<dbReference type="Gene3D" id="3.40.50.720">
    <property type="entry name" value="NAD(P)-binding Rossmann-like Domain"/>
    <property type="match status" value="1"/>
</dbReference>
<gene>
    <name evidence="2" type="ORF">CCAE0312_LOCUS1120</name>
</gene>
<accession>A0A7S1T9C8</accession>
<organism evidence="2">
    <name type="scientific">Compsopogon caeruleus</name>
    <dbReference type="NCBI Taxonomy" id="31354"/>
    <lineage>
        <taxon>Eukaryota</taxon>
        <taxon>Rhodophyta</taxon>
        <taxon>Compsopogonophyceae</taxon>
        <taxon>Compsopogonales</taxon>
        <taxon>Compsopogonaceae</taxon>
        <taxon>Compsopogon</taxon>
    </lineage>
</organism>
<dbReference type="EMBL" id="HBGH01002086">
    <property type="protein sequence ID" value="CAD9225149.1"/>
    <property type="molecule type" value="Transcribed_RNA"/>
</dbReference>
<dbReference type="SUPFAM" id="SSF51735">
    <property type="entry name" value="NAD(P)-binding Rossmann-fold domains"/>
    <property type="match status" value="1"/>
</dbReference>
<name>A0A7S1T9C8_9RHOD</name>
<proteinExistence type="predicted"/>
<dbReference type="InterPro" id="IPR001509">
    <property type="entry name" value="Epimerase_deHydtase"/>
</dbReference>
<reference evidence="2" key="1">
    <citation type="submission" date="2021-01" db="EMBL/GenBank/DDBJ databases">
        <authorList>
            <person name="Corre E."/>
            <person name="Pelletier E."/>
            <person name="Niang G."/>
            <person name="Scheremetjew M."/>
            <person name="Finn R."/>
            <person name="Kale V."/>
            <person name="Holt S."/>
            <person name="Cochrane G."/>
            <person name="Meng A."/>
            <person name="Brown T."/>
            <person name="Cohen L."/>
        </authorList>
    </citation>
    <scope>NUCLEOTIDE SEQUENCE</scope>
    <source>
        <strain evidence="2">SAG 36.94</strain>
    </source>
</reference>
<sequence>MGSGLGTNLTMTKVLIVGGTGAVGRALVAELSKRDPSLDLEIVIPSRSASVSPVFEDSRVRLLQGDIFAPGFLLEHCQGARTLFLCFGLREYKANVWLEKWPAILRLSLDAAIQSGAGFVFADNLYAYGPGKVVADGERTTAFDEKTSKPGIRVALHRTLREEMNKPGAKVAVVGASDFFGPHCGHSSVLGSLVIEKIAMGGLSTPLGDPDVVHDYVYVPDLALVMVEISLRDDAWNQFWIAPTAVKGRTTRMIAQDVARLSGHEKVRMCRIPGTAFFLLRLMGLGMSEMKPWFTQPYQVDDSKTREILGILPTDYEECLKAEIARTLDESESAA</sequence>
<dbReference type="Pfam" id="PF01370">
    <property type="entry name" value="Epimerase"/>
    <property type="match status" value="1"/>
</dbReference>
<feature type="domain" description="NAD-dependent epimerase/dehydratase" evidence="1">
    <location>
        <begin position="14"/>
        <end position="229"/>
    </location>
</feature>